<organism evidence="7">
    <name type="scientific">Rhodothermus marinus</name>
    <name type="common">Rhodothermus obamensis</name>
    <dbReference type="NCBI Taxonomy" id="29549"/>
    <lineage>
        <taxon>Bacteria</taxon>
        <taxon>Pseudomonadati</taxon>
        <taxon>Rhodothermota</taxon>
        <taxon>Rhodothermia</taxon>
        <taxon>Rhodothermales</taxon>
        <taxon>Rhodothermaceae</taxon>
        <taxon>Rhodothermus</taxon>
    </lineage>
</organism>
<dbReference type="InterPro" id="IPR036249">
    <property type="entry name" value="Thioredoxin-like_sf"/>
</dbReference>
<keyword evidence="2" id="KW-0201">Cytochrome c-type biogenesis</keyword>
<dbReference type="InterPro" id="IPR013740">
    <property type="entry name" value="Redoxin"/>
</dbReference>
<feature type="signal peptide" evidence="5">
    <location>
        <begin position="1"/>
        <end position="21"/>
    </location>
</feature>
<evidence type="ECO:0000256" key="3">
    <source>
        <dbReference type="ARBA" id="ARBA00023157"/>
    </source>
</evidence>
<dbReference type="PANTHER" id="PTHR42852:SF6">
    <property type="entry name" value="THIOL:DISULFIDE INTERCHANGE PROTEIN DSBE"/>
    <property type="match status" value="1"/>
</dbReference>
<dbReference type="AlphaFoldDB" id="A0A7V2B155"/>
<accession>A0A7V2B155</accession>
<dbReference type="PROSITE" id="PS51352">
    <property type="entry name" value="THIOREDOXIN_2"/>
    <property type="match status" value="1"/>
</dbReference>
<dbReference type="GO" id="GO:0017004">
    <property type="term" value="P:cytochrome complex assembly"/>
    <property type="evidence" value="ECO:0007669"/>
    <property type="project" value="UniProtKB-KW"/>
</dbReference>
<keyword evidence="4" id="KW-0676">Redox-active center</keyword>
<dbReference type="CDD" id="cd02966">
    <property type="entry name" value="TlpA_like_family"/>
    <property type="match status" value="1"/>
</dbReference>
<proteinExistence type="predicted"/>
<dbReference type="GO" id="GO:0030313">
    <property type="term" value="C:cell envelope"/>
    <property type="evidence" value="ECO:0007669"/>
    <property type="project" value="UniProtKB-SubCell"/>
</dbReference>
<keyword evidence="5" id="KW-0732">Signal</keyword>
<sequence>MYRLTLCLFAISLLWIGTTQAQTTAQVQPATADKILEAIRNSNAAVKVVNIWATWCIPCVEEFPYFVKLAQTLGPDKVAVFFVSADFDDDVASVRAFLAQQGAAFSFLKQGSDDAFVRAFSPQWTGALPATFLYDASGRLRDFWEGKTTYEDLVKRVEALL</sequence>
<dbReference type="Pfam" id="PF08534">
    <property type="entry name" value="Redoxin"/>
    <property type="match status" value="1"/>
</dbReference>
<evidence type="ECO:0000259" key="6">
    <source>
        <dbReference type="PROSITE" id="PS51352"/>
    </source>
</evidence>
<evidence type="ECO:0000256" key="5">
    <source>
        <dbReference type="SAM" id="SignalP"/>
    </source>
</evidence>
<dbReference type="GO" id="GO:0016491">
    <property type="term" value="F:oxidoreductase activity"/>
    <property type="evidence" value="ECO:0007669"/>
    <property type="project" value="InterPro"/>
</dbReference>
<dbReference type="PANTHER" id="PTHR42852">
    <property type="entry name" value="THIOL:DISULFIDE INTERCHANGE PROTEIN DSBE"/>
    <property type="match status" value="1"/>
</dbReference>
<reference evidence="7" key="1">
    <citation type="journal article" date="2020" name="mSystems">
        <title>Genome- and Community-Level Interaction Insights into Carbon Utilization and Element Cycling Functions of Hydrothermarchaeota in Hydrothermal Sediment.</title>
        <authorList>
            <person name="Zhou Z."/>
            <person name="Liu Y."/>
            <person name="Xu W."/>
            <person name="Pan J."/>
            <person name="Luo Z.H."/>
            <person name="Li M."/>
        </authorList>
    </citation>
    <scope>NUCLEOTIDE SEQUENCE [LARGE SCALE GENOMIC DNA]</scope>
    <source>
        <strain evidence="7">SpSt-143</strain>
    </source>
</reference>
<dbReference type="EMBL" id="DSGB01000005">
    <property type="protein sequence ID" value="HER96325.1"/>
    <property type="molecule type" value="Genomic_DNA"/>
</dbReference>
<dbReference type="Gene3D" id="3.40.30.10">
    <property type="entry name" value="Glutaredoxin"/>
    <property type="match status" value="1"/>
</dbReference>
<gene>
    <name evidence="7" type="ORF">ENO59_07390</name>
</gene>
<keyword evidence="3" id="KW-1015">Disulfide bond</keyword>
<feature type="domain" description="Thioredoxin" evidence="6">
    <location>
        <begin position="14"/>
        <end position="161"/>
    </location>
</feature>
<dbReference type="SUPFAM" id="SSF52833">
    <property type="entry name" value="Thioredoxin-like"/>
    <property type="match status" value="1"/>
</dbReference>
<comment type="subcellular location">
    <subcellularLocation>
        <location evidence="1">Cell envelope</location>
    </subcellularLocation>
</comment>
<evidence type="ECO:0000313" key="7">
    <source>
        <dbReference type="EMBL" id="HER96325.1"/>
    </source>
</evidence>
<comment type="caution">
    <text evidence="7">The sequence shown here is derived from an EMBL/GenBank/DDBJ whole genome shotgun (WGS) entry which is preliminary data.</text>
</comment>
<protein>
    <submittedName>
        <fullName evidence="7">TlpA family protein disulfide reductase</fullName>
    </submittedName>
</protein>
<name>A0A7V2B155_RHOMR</name>
<evidence type="ECO:0000256" key="1">
    <source>
        <dbReference type="ARBA" id="ARBA00004196"/>
    </source>
</evidence>
<evidence type="ECO:0000256" key="4">
    <source>
        <dbReference type="ARBA" id="ARBA00023284"/>
    </source>
</evidence>
<evidence type="ECO:0000256" key="2">
    <source>
        <dbReference type="ARBA" id="ARBA00022748"/>
    </source>
</evidence>
<dbReference type="InterPro" id="IPR013766">
    <property type="entry name" value="Thioredoxin_domain"/>
</dbReference>
<feature type="chain" id="PRO_5031250254" evidence="5">
    <location>
        <begin position="22"/>
        <end position="161"/>
    </location>
</feature>
<dbReference type="InterPro" id="IPR050553">
    <property type="entry name" value="Thioredoxin_ResA/DsbE_sf"/>
</dbReference>